<gene>
    <name evidence="4" type="ORF">HTY61_13105</name>
</gene>
<sequence length="301" mass="32907">MRLPIVHNPAYDAKFSPDHRFPMSKYRLLAEAIMEEGLAGPGDFHVPAPAPASWVKLAHDPAYVDRVYALDVPAEIEKAIGFEITERTVLRARCATAGTVLAARLALEHGVACNTAGGSHHAGRHRGAGFCTFNDVAVAARVMLADGEIGSALVLDLDVHQGDGTAEIFSGDDRVFTASVHAERNYPTVKQVSDYDLGLPDGMEDLAYLKTLALVLEELRERVAPDIVFYNAGVDVHRDDRLGRLSLTDRGIEQRERMVFSHFRRRGIPVCGVIGGGYSKDVEAIARRHAILHRVASEFAF</sequence>
<dbReference type="PANTHER" id="PTHR10625:SF19">
    <property type="entry name" value="HISTONE DEACETYLASE 12"/>
    <property type="match status" value="1"/>
</dbReference>
<accession>A0A6N1VI65</accession>
<dbReference type="PRINTS" id="PR01270">
    <property type="entry name" value="HDASUPER"/>
</dbReference>
<dbReference type="AlphaFoldDB" id="A0A6N1VI65"/>
<dbReference type="GO" id="GO:0004407">
    <property type="term" value="F:histone deacetylase activity"/>
    <property type="evidence" value="ECO:0007669"/>
    <property type="project" value="InterPro"/>
</dbReference>
<dbReference type="InterPro" id="IPR000286">
    <property type="entry name" value="HDACs"/>
</dbReference>
<evidence type="ECO:0000313" key="5">
    <source>
        <dbReference type="Proteomes" id="UP000509367"/>
    </source>
</evidence>
<dbReference type="GO" id="GO:0016787">
    <property type="term" value="F:hydrolase activity"/>
    <property type="evidence" value="ECO:0007669"/>
    <property type="project" value="UniProtKB-KW"/>
</dbReference>
<dbReference type="RefSeq" id="WP_175278546.1">
    <property type="nucleotide sequence ID" value="NZ_CP054836.1"/>
</dbReference>
<reference evidence="4 5" key="1">
    <citation type="submission" date="2020-06" db="EMBL/GenBank/DDBJ databases">
        <title>Oricola thermophila sp. nov. isolated from a tidal sediments.</title>
        <authorList>
            <person name="Kwon K.K."/>
            <person name="Yang S.-H."/>
            <person name="Park M.-J."/>
        </authorList>
    </citation>
    <scope>NUCLEOTIDE SEQUENCE [LARGE SCALE GENOMIC DNA]</scope>
    <source>
        <strain evidence="4 5">MEBiC13590</strain>
    </source>
</reference>
<dbReference type="GO" id="GO:0040029">
    <property type="term" value="P:epigenetic regulation of gene expression"/>
    <property type="evidence" value="ECO:0007669"/>
    <property type="project" value="TreeGrafter"/>
</dbReference>
<keyword evidence="2" id="KW-0378">Hydrolase</keyword>
<dbReference type="CDD" id="cd09993">
    <property type="entry name" value="HDAC_classIV"/>
    <property type="match status" value="1"/>
</dbReference>
<dbReference type="Gene3D" id="3.40.800.20">
    <property type="entry name" value="Histone deacetylase domain"/>
    <property type="match status" value="1"/>
</dbReference>
<dbReference type="InterPro" id="IPR044150">
    <property type="entry name" value="HDAC_classIV"/>
</dbReference>
<feature type="domain" description="Histone deacetylase" evidence="3">
    <location>
        <begin position="19"/>
        <end position="282"/>
    </location>
</feature>
<dbReference type="PANTHER" id="PTHR10625">
    <property type="entry name" value="HISTONE DEACETYLASE HDAC1-RELATED"/>
    <property type="match status" value="1"/>
</dbReference>
<dbReference type="EMBL" id="CP054836">
    <property type="protein sequence ID" value="QKV20656.1"/>
    <property type="molecule type" value="Genomic_DNA"/>
</dbReference>
<dbReference type="Pfam" id="PF00850">
    <property type="entry name" value="Hist_deacetyl"/>
    <property type="match status" value="1"/>
</dbReference>
<dbReference type="InterPro" id="IPR023801">
    <property type="entry name" value="His_deacetylse_dom"/>
</dbReference>
<organism evidence="4 5">
    <name type="scientific">Oricola thermophila</name>
    <dbReference type="NCBI Taxonomy" id="2742145"/>
    <lineage>
        <taxon>Bacteria</taxon>
        <taxon>Pseudomonadati</taxon>
        <taxon>Pseudomonadota</taxon>
        <taxon>Alphaproteobacteria</taxon>
        <taxon>Hyphomicrobiales</taxon>
        <taxon>Ahrensiaceae</taxon>
        <taxon>Oricola</taxon>
    </lineage>
</organism>
<comment type="similarity">
    <text evidence="1">Belongs to the histone deacetylase family.</text>
</comment>
<dbReference type="Proteomes" id="UP000509367">
    <property type="component" value="Chromosome"/>
</dbReference>
<name>A0A6N1VI65_9HYPH</name>
<protein>
    <submittedName>
        <fullName evidence="4">Histone deacetylase</fullName>
    </submittedName>
</protein>
<proteinExistence type="inferred from homology"/>
<evidence type="ECO:0000259" key="3">
    <source>
        <dbReference type="Pfam" id="PF00850"/>
    </source>
</evidence>
<dbReference type="KEGG" id="orm:HTY61_13105"/>
<evidence type="ECO:0000256" key="2">
    <source>
        <dbReference type="ARBA" id="ARBA00022801"/>
    </source>
</evidence>
<keyword evidence="5" id="KW-1185">Reference proteome</keyword>
<evidence type="ECO:0000313" key="4">
    <source>
        <dbReference type="EMBL" id="QKV20656.1"/>
    </source>
</evidence>
<dbReference type="InterPro" id="IPR037138">
    <property type="entry name" value="His_deacetylse_dom_sf"/>
</dbReference>
<dbReference type="InterPro" id="IPR023696">
    <property type="entry name" value="Ureohydrolase_dom_sf"/>
</dbReference>
<evidence type="ECO:0000256" key="1">
    <source>
        <dbReference type="ARBA" id="ARBA00005947"/>
    </source>
</evidence>
<dbReference type="SUPFAM" id="SSF52768">
    <property type="entry name" value="Arginase/deacetylase"/>
    <property type="match status" value="1"/>
</dbReference>